<gene>
    <name evidence="2" type="ORF">UFOPK3339_00771</name>
</gene>
<reference evidence="2" key="1">
    <citation type="submission" date="2020-05" db="EMBL/GenBank/DDBJ databases">
        <authorList>
            <person name="Chiriac C."/>
            <person name="Salcher M."/>
            <person name="Ghai R."/>
            <person name="Kavagutti S V."/>
        </authorList>
    </citation>
    <scope>NUCLEOTIDE SEQUENCE</scope>
</reference>
<evidence type="ECO:0000313" key="2">
    <source>
        <dbReference type="EMBL" id="CAB4868548.1"/>
    </source>
</evidence>
<dbReference type="EMBL" id="CAFBLF010000109">
    <property type="protein sequence ID" value="CAB4868548.1"/>
    <property type="molecule type" value="Genomic_DNA"/>
</dbReference>
<dbReference type="AlphaFoldDB" id="A0A6J7DGY3"/>
<protein>
    <submittedName>
        <fullName evidence="2">Unannotated protein</fullName>
    </submittedName>
</protein>
<organism evidence="2">
    <name type="scientific">freshwater metagenome</name>
    <dbReference type="NCBI Taxonomy" id="449393"/>
    <lineage>
        <taxon>unclassified sequences</taxon>
        <taxon>metagenomes</taxon>
        <taxon>ecological metagenomes</taxon>
    </lineage>
</organism>
<proteinExistence type="predicted"/>
<evidence type="ECO:0000256" key="1">
    <source>
        <dbReference type="SAM" id="MobiDB-lite"/>
    </source>
</evidence>
<accession>A0A6J7DGY3</accession>
<sequence>MGIVVDRVEVASANTPFKSRALFDDQRIGRDMVGLERDGGGQTGSPLVQSFARRSIDEIHRGLQPRLFRPRNGGADRCGLVGAVENRKNAGNRRLHPDRDAGDARLRKCAKRLTGHRVGVRFDGDLRAVSNAERRAHRIEHPGDVALGQQRRGASPDKHGRGWSKR</sequence>
<feature type="region of interest" description="Disordered" evidence="1">
    <location>
        <begin position="133"/>
        <end position="166"/>
    </location>
</feature>
<name>A0A6J7DGY3_9ZZZZ</name>